<dbReference type="RefSeq" id="WP_116760553.1">
    <property type="nucleotide sequence ID" value="NZ_QCZH01000002.1"/>
</dbReference>
<proteinExistence type="predicted"/>
<reference evidence="1 2" key="1">
    <citation type="submission" date="2018-04" db="EMBL/GenBank/DDBJ databases">
        <title>Flavobacterium sp. nov., isolated from glacier ice.</title>
        <authorList>
            <person name="Liu Q."/>
            <person name="Xin Y.-H."/>
        </authorList>
    </citation>
    <scope>NUCLEOTIDE SEQUENCE [LARGE SCALE GENOMIC DNA]</scope>
    <source>
        <strain evidence="1 2">LB2P30</strain>
    </source>
</reference>
<organism evidence="1 2">
    <name type="scientific">Flavobacterium laiguense</name>
    <dbReference type="NCBI Taxonomy" id="2169409"/>
    <lineage>
        <taxon>Bacteria</taxon>
        <taxon>Pseudomonadati</taxon>
        <taxon>Bacteroidota</taxon>
        <taxon>Flavobacteriia</taxon>
        <taxon>Flavobacteriales</taxon>
        <taxon>Flavobacteriaceae</taxon>
        <taxon>Flavobacterium</taxon>
    </lineage>
</organism>
<sequence length="86" mass="10105">MPHLLATLRNVPFETIKGVLENDKAFHASEEMYLEHIWQNVDDENEVLFLFRINSIENTKKLIDKLHNKALEQNPDANLPNMTYLQ</sequence>
<dbReference type="EMBL" id="QCZH01000002">
    <property type="protein sequence ID" value="PWA10862.1"/>
    <property type="molecule type" value="Genomic_DNA"/>
</dbReference>
<dbReference type="AlphaFoldDB" id="A0A2U1K0D4"/>
<protein>
    <submittedName>
        <fullName evidence="1">Uncharacterized protein</fullName>
    </submittedName>
</protein>
<name>A0A2U1K0D4_9FLAO</name>
<gene>
    <name evidence="1" type="ORF">DB891_03280</name>
</gene>
<accession>A0A2U1K0D4</accession>
<evidence type="ECO:0000313" key="1">
    <source>
        <dbReference type="EMBL" id="PWA10862.1"/>
    </source>
</evidence>
<comment type="caution">
    <text evidence="1">The sequence shown here is derived from an EMBL/GenBank/DDBJ whole genome shotgun (WGS) entry which is preliminary data.</text>
</comment>
<dbReference type="Proteomes" id="UP000245618">
    <property type="component" value="Unassembled WGS sequence"/>
</dbReference>
<dbReference type="OrthoDB" id="1362937at2"/>
<keyword evidence="2" id="KW-1185">Reference proteome</keyword>
<evidence type="ECO:0000313" key="2">
    <source>
        <dbReference type="Proteomes" id="UP000245618"/>
    </source>
</evidence>